<dbReference type="PANTHER" id="PTHR21708:SF26">
    <property type="entry name" value="2-DEHYDROPANTOATE 2-REDUCTASE"/>
    <property type="match status" value="1"/>
</dbReference>
<name>A0ABU5CU16_9BACI</name>
<organism evidence="2 3">
    <name type="scientific">Paracerasibacillus soli</name>
    <dbReference type="NCBI Taxonomy" id="480284"/>
    <lineage>
        <taxon>Bacteria</taxon>
        <taxon>Bacillati</taxon>
        <taxon>Bacillota</taxon>
        <taxon>Bacilli</taxon>
        <taxon>Bacillales</taxon>
        <taxon>Bacillaceae</taxon>
        <taxon>Paracerasibacillus</taxon>
    </lineage>
</organism>
<dbReference type="PANTHER" id="PTHR21708">
    <property type="entry name" value="PROBABLE 2-DEHYDROPANTOATE 2-REDUCTASE"/>
    <property type="match status" value="1"/>
</dbReference>
<dbReference type="SUPFAM" id="SSF51735">
    <property type="entry name" value="NAD(P)-binding Rossmann-fold domains"/>
    <property type="match status" value="1"/>
</dbReference>
<protein>
    <submittedName>
        <fullName evidence="2">2-dehydropantoate 2-reductase N-terminal domain-containing protein</fullName>
    </submittedName>
</protein>
<evidence type="ECO:0000313" key="2">
    <source>
        <dbReference type="EMBL" id="MDY0409334.1"/>
    </source>
</evidence>
<feature type="domain" description="Ketopantoate reductase N-terminal" evidence="1">
    <location>
        <begin position="3"/>
        <end position="138"/>
    </location>
</feature>
<dbReference type="InterPro" id="IPR013332">
    <property type="entry name" value="KPR_N"/>
</dbReference>
<dbReference type="EMBL" id="JAWDIQ010000002">
    <property type="protein sequence ID" value="MDY0409334.1"/>
    <property type="molecule type" value="Genomic_DNA"/>
</dbReference>
<dbReference type="Proteomes" id="UP001275315">
    <property type="component" value="Unassembled WGS sequence"/>
</dbReference>
<dbReference type="Gene3D" id="3.40.50.720">
    <property type="entry name" value="NAD(P)-binding Rossmann-like Domain"/>
    <property type="match status" value="1"/>
</dbReference>
<reference evidence="2 3" key="1">
    <citation type="submission" date="2023-10" db="EMBL/GenBank/DDBJ databases">
        <title>Virgibacillus soli CC-YMP-6 genome.</title>
        <authorList>
            <person name="Miliotis G."/>
            <person name="Sengupta P."/>
            <person name="Hameed A."/>
            <person name="Chuvochina M."/>
            <person name="Mcdonagh F."/>
            <person name="Simpson A.C."/>
            <person name="Singh N.K."/>
            <person name="Rekha P.D."/>
            <person name="Raman K."/>
            <person name="Hugenholtz P."/>
            <person name="Venkateswaran K."/>
        </authorList>
    </citation>
    <scope>NUCLEOTIDE SEQUENCE [LARGE SCALE GENOMIC DNA]</scope>
    <source>
        <strain evidence="2 3">CC-YMP-6</strain>
    </source>
</reference>
<dbReference type="Pfam" id="PF02558">
    <property type="entry name" value="ApbA"/>
    <property type="match status" value="1"/>
</dbReference>
<dbReference type="RefSeq" id="WP_320380130.1">
    <property type="nucleotide sequence ID" value="NZ_JAWDIQ010000002.1"/>
</dbReference>
<keyword evidence="3" id="KW-1185">Reference proteome</keyword>
<accession>A0ABU5CU16</accession>
<comment type="caution">
    <text evidence="2">The sequence shown here is derived from an EMBL/GenBank/DDBJ whole genome shotgun (WGS) entry which is preliminary data.</text>
</comment>
<dbReference type="InterPro" id="IPR051402">
    <property type="entry name" value="KPR-Related"/>
</dbReference>
<dbReference type="InterPro" id="IPR036291">
    <property type="entry name" value="NAD(P)-bd_dom_sf"/>
</dbReference>
<sequence length="144" mass="15911">MKIAIAGSGALGSRFGYMLHQAGNDVILIDKWKEHINNVRTKGLIVEDGEDKHVVQIPIYYPNEVRDQVDIVFMFTKSMGLGEMLEDIQPILGPHTSVISLLNGIGHEDVLKNYLPLENIFMGVTILTSGLAGPGHVAFWSRIN</sequence>
<gene>
    <name evidence="2" type="ORF">RWD45_13100</name>
</gene>
<evidence type="ECO:0000259" key="1">
    <source>
        <dbReference type="Pfam" id="PF02558"/>
    </source>
</evidence>
<evidence type="ECO:0000313" key="3">
    <source>
        <dbReference type="Proteomes" id="UP001275315"/>
    </source>
</evidence>
<proteinExistence type="predicted"/>